<keyword evidence="1" id="KW-0472">Membrane</keyword>
<feature type="transmembrane region" description="Helical" evidence="1">
    <location>
        <begin position="21"/>
        <end position="39"/>
    </location>
</feature>
<keyword evidence="1" id="KW-1133">Transmembrane helix</keyword>
<evidence type="ECO:0000313" key="3">
    <source>
        <dbReference type="Proteomes" id="UP000029117"/>
    </source>
</evidence>
<accession>A0AAW3DBL3</accession>
<feature type="transmembrane region" description="Helical" evidence="1">
    <location>
        <begin position="246"/>
        <end position="270"/>
    </location>
</feature>
<dbReference type="EMBL" id="JOUE01000006">
    <property type="protein sequence ID" value="KFJ42727.1"/>
    <property type="molecule type" value="Genomic_DNA"/>
</dbReference>
<comment type="caution">
    <text evidence="2">The sequence shown here is derived from an EMBL/GenBank/DDBJ whole genome shotgun (WGS) entry which is preliminary data.</text>
</comment>
<dbReference type="AlphaFoldDB" id="A0AAW3DBL3"/>
<gene>
    <name evidence="2" type="ORF">DR78_414</name>
</gene>
<organism evidence="2 3">
    <name type="scientific">Francisella philomiragia</name>
    <dbReference type="NCBI Taxonomy" id="28110"/>
    <lineage>
        <taxon>Bacteria</taxon>
        <taxon>Pseudomonadati</taxon>
        <taxon>Pseudomonadota</taxon>
        <taxon>Gammaproteobacteria</taxon>
        <taxon>Thiotrichales</taxon>
        <taxon>Francisellaceae</taxon>
        <taxon>Francisella</taxon>
    </lineage>
</organism>
<reference evidence="2 3" key="1">
    <citation type="submission" date="2014-04" db="EMBL/GenBank/DDBJ databases">
        <authorList>
            <person name="Bishop-Lilly K.A."/>
            <person name="Broomall S.M."/>
            <person name="Chain P.S."/>
            <person name="Chertkov O."/>
            <person name="Coyne S.R."/>
            <person name="Daligault H.E."/>
            <person name="Davenport K.W."/>
            <person name="Erkkila T."/>
            <person name="Frey K.G."/>
            <person name="Gibbons H.S."/>
            <person name="Gu W."/>
            <person name="Jaissle J."/>
            <person name="Johnson S.L."/>
            <person name="Koroleva G.I."/>
            <person name="Ladner J.T."/>
            <person name="Lo C.-C."/>
            <person name="Minogue T.D."/>
            <person name="Munk C."/>
            <person name="Palacios G.F."/>
            <person name="Redden C.L."/>
            <person name="Rosenzweig C.N."/>
            <person name="Scholz M.B."/>
            <person name="Teshima H."/>
            <person name="Xu Y."/>
        </authorList>
    </citation>
    <scope>NUCLEOTIDE SEQUENCE [LARGE SCALE GENOMIC DNA]</scope>
    <source>
        <strain evidence="2 3">FAJ</strain>
    </source>
</reference>
<feature type="transmembrane region" description="Helical" evidence="1">
    <location>
        <begin position="178"/>
        <end position="195"/>
    </location>
</feature>
<feature type="transmembrane region" description="Helical" evidence="1">
    <location>
        <begin position="132"/>
        <end position="151"/>
    </location>
</feature>
<dbReference type="Proteomes" id="UP000029117">
    <property type="component" value="Unassembled WGS sequence"/>
</dbReference>
<proteinExistence type="predicted"/>
<feature type="transmembrane region" description="Helical" evidence="1">
    <location>
        <begin position="368"/>
        <end position="399"/>
    </location>
</feature>
<keyword evidence="1" id="KW-0812">Transmembrane</keyword>
<protein>
    <submittedName>
        <fullName evidence="2">Membrane protein</fullName>
    </submittedName>
</protein>
<feature type="transmembrane region" description="Helical" evidence="1">
    <location>
        <begin position="202"/>
        <end position="234"/>
    </location>
</feature>
<sequence length="411" mass="47862">MVVDNDFAIDNKNNSSFKMKISKNIFLNLTLLCAVFPYVNFGIDLIHVDTQPYVVLFGTLYLVFKTKYRLFFGDYVKKYFLLMLLMLVTLALLFAFDLIALRYCLLYLFFIQLNLIFFVVFSDELNLDYLEFYIKLATIVYLVAAVIQTILNKQAFAFLLFDLRTNVTRGVTSLAPEPTFYAIICLFLILIFLLLKFKNYKVYIAILLFEIVFLSKSTMIILFLIMVPIVIFVFRTPSSRDLVKKLFKYILYVVLCFVAVYLLLNLFLSLNDNFFHINNRFTIVLTKLLSILHDFSFQSVLNIDGSVRDRVLAITNSYSDSFDGYLLPQGQDKPIMSYFGSFVYTFGFIGIIYCLYISYVFYRVHSLAYAVFMFVLLNMAINVSFSLVIIFTVLNFVYIKKLNPEINSKSI</sequence>
<name>A0AAW3DBL3_9GAMM</name>
<feature type="transmembrane region" description="Helical" evidence="1">
    <location>
        <begin position="45"/>
        <end position="64"/>
    </location>
</feature>
<evidence type="ECO:0000256" key="1">
    <source>
        <dbReference type="SAM" id="Phobius"/>
    </source>
</evidence>
<evidence type="ECO:0000313" key="2">
    <source>
        <dbReference type="EMBL" id="KFJ42727.1"/>
    </source>
</evidence>
<feature type="transmembrane region" description="Helical" evidence="1">
    <location>
        <begin position="76"/>
        <end position="94"/>
    </location>
</feature>
<feature type="transmembrane region" description="Helical" evidence="1">
    <location>
        <begin position="342"/>
        <end position="362"/>
    </location>
</feature>
<feature type="transmembrane region" description="Helical" evidence="1">
    <location>
        <begin position="100"/>
        <end position="120"/>
    </location>
</feature>